<keyword evidence="5 8" id="KW-1133">Transmembrane helix</keyword>
<feature type="transmembrane region" description="Helical" evidence="8">
    <location>
        <begin position="116"/>
        <end position="138"/>
    </location>
</feature>
<feature type="transmembrane region" description="Helical" evidence="8">
    <location>
        <begin position="217"/>
        <end position="238"/>
    </location>
</feature>
<feature type="compositionally biased region" description="Basic and acidic residues" evidence="7">
    <location>
        <begin position="35"/>
        <end position="56"/>
    </location>
</feature>
<comment type="subcellular location">
    <subcellularLocation>
        <location evidence="1">Membrane</location>
        <topology evidence="1">Multi-pass membrane protein</topology>
    </subcellularLocation>
</comment>
<reference evidence="10 11" key="1">
    <citation type="submission" date="2025-04" db="UniProtKB">
        <authorList>
            <consortium name="RefSeq"/>
        </authorList>
    </citation>
    <scope>IDENTIFICATION</scope>
</reference>
<keyword evidence="9" id="KW-1185">Reference proteome</keyword>
<evidence type="ECO:0000256" key="6">
    <source>
        <dbReference type="ARBA" id="ARBA00023136"/>
    </source>
</evidence>
<feature type="transmembrane region" description="Helical" evidence="8">
    <location>
        <begin position="62"/>
        <end position="82"/>
    </location>
</feature>
<keyword evidence="3" id="KW-0813">Transport</keyword>
<evidence type="ECO:0000256" key="1">
    <source>
        <dbReference type="ARBA" id="ARBA00004141"/>
    </source>
</evidence>
<feature type="transmembrane region" description="Helical" evidence="8">
    <location>
        <begin position="175"/>
        <end position="196"/>
    </location>
</feature>
<keyword evidence="6 8" id="KW-0472">Membrane</keyword>
<protein>
    <submittedName>
        <fullName evidence="10 11">Equilibrative nucleoside transporter 1</fullName>
    </submittedName>
</protein>
<feature type="transmembrane region" description="Helical" evidence="8">
    <location>
        <begin position="369"/>
        <end position="390"/>
    </location>
</feature>
<evidence type="ECO:0000256" key="4">
    <source>
        <dbReference type="ARBA" id="ARBA00022692"/>
    </source>
</evidence>
<evidence type="ECO:0000256" key="3">
    <source>
        <dbReference type="ARBA" id="ARBA00022448"/>
    </source>
</evidence>
<evidence type="ECO:0000256" key="7">
    <source>
        <dbReference type="SAM" id="MobiDB-lite"/>
    </source>
</evidence>
<dbReference type="InterPro" id="IPR036259">
    <property type="entry name" value="MFS_trans_sf"/>
</dbReference>
<dbReference type="GeneID" id="100899787"/>
<evidence type="ECO:0000256" key="8">
    <source>
        <dbReference type="SAM" id="Phobius"/>
    </source>
</evidence>
<name>A0AAJ7L5C1_9ACAR</name>
<organism evidence="9 12">
    <name type="scientific">Galendromus occidentalis</name>
    <name type="common">western predatory mite</name>
    <dbReference type="NCBI Taxonomy" id="34638"/>
    <lineage>
        <taxon>Eukaryota</taxon>
        <taxon>Metazoa</taxon>
        <taxon>Ecdysozoa</taxon>
        <taxon>Arthropoda</taxon>
        <taxon>Chelicerata</taxon>
        <taxon>Arachnida</taxon>
        <taxon>Acari</taxon>
        <taxon>Parasitiformes</taxon>
        <taxon>Mesostigmata</taxon>
        <taxon>Gamasina</taxon>
        <taxon>Phytoseioidea</taxon>
        <taxon>Phytoseiidae</taxon>
        <taxon>Typhlodrominae</taxon>
        <taxon>Galendromus</taxon>
    </lineage>
</organism>
<feature type="transmembrane region" description="Helical" evidence="8">
    <location>
        <begin position="336"/>
        <end position="357"/>
    </location>
</feature>
<dbReference type="GO" id="GO:0005886">
    <property type="term" value="C:plasma membrane"/>
    <property type="evidence" value="ECO:0007669"/>
    <property type="project" value="TreeGrafter"/>
</dbReference>
<evidence type="ECO:0000313" key="11">
    <source>
        <dbReference type="RefSeq" id="XP_018494395.1"/>
    </source>
</evidence>
<feature type="transmembrane region" description="Helical" evidence="8">
    <location>
        <begin position="402"/>
        <end position="423"/>
    </location>
</feature>
<dbReference type="SUPFAM" id="SSF103473">
    <property type="entry name" value="MFS general substrate transporter"/>
    <property type="match status" value="1"/>
</dbReference>
<evidence type="ECO:0000256" key="5">
    <source>
        <dbReference type="ARBA" id="ARBA00022989"/>
    </source>
</evidence>
<dbReference type="PRINTS" id="PR01130">
    <property type="entry name" value="DERENTRNSPRT"/>
</dbReference>
<dbReference type="AlphaFoldDB" id="A0AAJ7L5C1"/>
<dbReference type="GO" id="GO:0005337">
    <property type="term" value="F:nucleoside transmembrane transporter activity"/>
    <property type="evidence" value="ECO:0007669"/>
    <property type="project" value="InterPro"/>
</dbReference>
<feature type="transmembrane region" description="Helical" evidence="8">
    <location>
        <begin position="244"/>
        <end position="268"/>
    </location>
</feature>
<accession>A0AAJ7L5C1</accession>
<feature type="transmembrane region" description="Helical" evidence="8">
    <location>
        <begin position="298"/>
        <end position="320"/>
    </location>
</feature>
<evidence type="ECO:0000313" key="10">
    <source>
        <dbReference type="RefSeq" id="XP_003741727.2"/>
    </source>
</evidence>
<gene>
    <name evidence="10 11 12" type="primary">LOC100899787</name>
</gene>
<feature type="transmembrane region" description="Helical" evidence="8">
    <location>
        <begin position="435"/>
        <end position="464"/>
    </location>
</feature>
<proteinExistence type="inferred from homology"/>
<dbReference type="RefSeq" id="XP_018494395.1">
    <property type="nucleotide sequence ID" value="XM_018638879.1"/>
</dbReference>
<dbReference type="RefSeq" id="XP_018494396.1">
    <property type="nucleotide sequence ID" value="XM_018638880.1"/>
</dbReference>
<dbReference type="PANTHER" id="PTHR10332">
    <property type="entry name" value="EQUILIBRATIVE NUCLEOSIDE TRANSPORTER"/>
    <property type="match status" value="1"/>
</dbReference>
<feature type="region of interest" description="Disordered" evidence="7">
    <location>
        <begin position="1"/>
        <end position="56"/>
    </location>
</feature>
<dbReference type="PANTHER" id="PTHR10332:SF80">
    <property type="entry name" value="EQUILIBRATIVE NUCLEOSIDE TRANSPORTER 2, ISOFORM A"/>
    <property type="match status" value="1"/>
</dbReference>
<comment type="similarity">
    <text evidence="2">Belongs to the SLC29A/ENT transporter (TC 2.A.57) family.</text>
</comment>
<evidence type="ECO:0000313" key="12">
    <source>
        <dbReference type="RefSeq" id="XP_018494396.1"/>
    </source>
</evidence>
<dbReference type="InterPro" id="IPR002259">
    <property type="entry name" value="Eqnu_transpt"/>
</dbReference>
<feature type="transmembrane region" description="Helical" evidence="8">
    <location>
        <begin position="150"/>
        <end position="169"/>
    </location>
</feature>
<dbReference type="Proteomes" id="UP000694867">
    <property type="component" value="Unplaced"/>
</dbReference>
<dbReference type="CTD" id="33921"/>
<dbReference type="Pfam" id="PF01733">
    <property type="entry name" value="Nucleoside_tran"/>
    <property type="match status" value="2"/>
</dbReference>
<dbReference type="PIRSF" id="PIRSF016379">
    <property type="entry name" value="ENT"/>
    <property type="match status" value="1"/>
</dbReference>
<evidence type="ECO:0000256" key="2">
    <source>
        <dbReference type="ARBA" id="ARBA00007965"/>
    </source>
</evidence>
<sequence>MTLNTDTSVSYHRPESESLLGDSKTAPVTLGPGWESRHSNSDLVHSSKMDEEKNTPSDRCNFLFLILMLHGVGTLMPWNMFITAKEFFTEVKLNTSLIPDTTSTDFSHLKTYNAGFMGYIILANQLPNLIFNFINLFVQFGADSLGPRIAGSLIFENVLFILTSIMVMLDTSGWPIIFFFGIMSIVVLLGAAGGIYQNSIFGLAANLPGKYTGAIVLGTNVSGTLISSVSILTTYAAPSPKTAAIYYFISALFILLLCLDTYFALPLLKIFRYHQKRNRQIADNAGRKPSLIAVFKECWFNCLNVFLCFFATLACFPGITSEIVAVDENFPVSSTYYVKLFCFLFFNLFAMIGNMLPAYIKFPSAPGQTFFWVLIRLLFIPFFMMCNFSPDKRITGTLFSDYVYIGGMVLFGLTHGHLSSLAMMQSTYRVADKHANLAGMMAAFFLVLGIFLGGNSIFLIKYLFLQTPAAP</sequence>
<evidence type="ECO:0000313" key="9">
    <source>
        <dbReference type="Proteomes" id="UP000694867"/>
    </source>
</evidence>
<feature type="compositionally biased region" description="Polar residues" evidence="7">
    <location>
        <begin position="1"/>
        <end position="10"/>
    </location>
</feature>
<dbReference type="KEGG" id="goe:100899787"/>
<dbReference type="RefSeq" id="XP_003741727.2">
    <property type="nucleotide sequence ID" value="XM_003741679.2"/>
</dbReference>
<keyword evidence="4 8" id="KW-0812">Transmembrane</keyword>